<dbReference type="Pfam" id="PF00533">
    <property type="entry name" value="BRCT"/>
    <property type="match status" value="1"/>
</dbReference>
<dbReference type="PANTHER" id="PTHR23081">
    <property type="entry name" value="RNA POLYMERASE II CTD PHOSPHATASE"/>
    <property type="match status" value="1"/>
</dbReference>
<comment type="subcellular location">
    <subcellularLocation>
        <location evidence="3 14">Nucleus</location>
    </subcellularLocation>
</comment>
<evidence type="ECO:0000256" key="4">
    <source>
        <dbReference type="ARBA" id="ARBA00022491"/>
    </source>
</evidence>
<feature type="compositionally biased region" description="Basic and acidic residues" evidence="15">
    <location>
        <begin position="547"/>
        <end position="564"/>
    </location>
</feature>
<organism evidence="18 19">
    <name type="scientific">Oryza sativa subsp. indica</name>
    <name type="common">Rice</name>
    <dbReference type="NCBI Taxonomy" id="39946"/>
    <lineage>
        <taxon>Eukaryota</taxon>
        <taxon>Viridiplantae</taxon>
        <taxon>Streptophyta</taxon>
        <taxon>Embryophyta</taxon>
        <taxon>Tracheophyta</taxon>
        <taxon>Spermatophyta</taxon>
        <taxon>Magnoliopsida</taxon>
        <taxon>Liliopsida</taxon>
        <taxon>Poales</taxon>
        <taxon>Poaceae</taxon>
        <taxon>BOP clade</taxon>
        <taxon>Oryzoideae</taxon>
        <taxon>Oryzeae</taxon>
        <taxon>Oryzinae</taxon>
        <taxon>Oryza</taxon>
        <taxon>Oryza sativa</taxon>
    </lineage>
</organism>
<dbReference type="FunFam" id="3.40.50.1000:FF:000125">
    <property type="entry name" value="RNA polymerase II C-terminal domain phosphatase-like 4"/>
    <property type="match status" value="1"/>
</dbReference>
<evidence type="ECO:0000256" key="11">
    <source>
        <dbReference type="ARBA" id="ARBA00047761"/>
    </source>
</evidence>
<accession>B8AXY9</accession>
<dbReference type="Proteomes" id="UP000007015">
    <property type="component" value="Chromosome 5"/>
</dbReference>
<dbReference type="Pfam" id="PF03031">
    <property type="entry name" value="NIF"/>
    <property type="match status" value="1"/>
</dbReference>
<dbReference type="GO" id="GO:0009651">
    <property type="term" value="P:response to salt stress"/>
    <property type="evidence" value="ECO:0007669"/>
    <property type="project" value="UniProtKB-ARBA"/>
</dbReference>
<feature type="region of interest" description="Disordered" evidence="15">
    <location>
        <begin position="34"/>
        <end position="61"/>
    </location>
</feature>
<keyword evidence="5" id="KW-0479">Metal-binding</keyword>
<dbReference type="SMART" id="SM00292">
    <property type="entry name" value="BRCT"/>
    <property type="match status" value="1"/>
</dbReference>
<dbReference type="STRING" id="39946.B8AXY9"/>
<comment type="cofactor">
    <cofactor evidence="2">
        <name>Mg(2+)</name>
        <dbReference type="ChEBI" id="CHEBI:18420"/>
    </cofactor>
</comment>
<keyword evidence="7" id="KW-0694">RNA-binding</keyword>
<dbReference type="CDD" id="cd17729">
    <property type="entry name" value="BRCT_CTDP1"/>
    <property type="match status" value="1"/>
</dbReference>
<comment type="function">
    <text evidence="14">This promotes the activity of RNA polymerase II.</text>
</comment>
<dbReference type="EMBL" id="CM000130">
    <property type="protein sequence ID" value="EEC79156.1"/>
    <property type="molecule type" value="Genomic_DNA"/>
</dbReference>
<evidence type="ECO:0000256" key="8">
    <source>
        <dbReference type="ARBA" id="ARBA00023015"/>
    </source>
</evidence>
<keyword evidence="10 14" id="KW-0539">Nucleus</keyword>
<evidence type="ECO:0000256" key="6">
    <source>
        <dbReference type="ARBA" id="ARBA00022801"/>
    </source>
</evidence>
<dbReference type="PANTHER" id="PTHR23081:SF36">
    <property type="entry name" value="RNA POLYMERASE II SUBUNIT A C-TERMINAL DOMAIN PHOSPHATASE"/>
    <property type="match status" value="1"/>
</dbReference>
<dbReference type="GO" id="GO:0005634">
    <property type="term" value="C:nucleus"/>
    <property type="evidence" value="ECO:0007669"/>
    <property type="project" value="UniProtKB-SubCell"/>
</dbReference>
<feature type="compositionally biased region" description="Low complexity" evidence="15">
    <location>
        <begin position="34"/>
        <end position="47"/>
    </location>
</feature>
<dbReference type="CDD" id="cd07521">
    <property type="entry name" value="HAD_FCP1-like"/>
    <property type="match status" value="1"/>
</dbReference>
<evidence type="ECO:0000259" key="16">
    <source>
        <dbReference type="PROSITE" id="PS50172"/>
    </source>
</evidence>
<keyword evidence="8" id="KW-0805">Transcription regulation</keyword>
<feature type="compositionally biased region" description="Basic and acidic residues" evidence="15">
    <location>
        <begin position="503"/>
        <end position="512"/>
    </location>
</feature>
<dbReference type="PROSITE" id="PS50172">
    <property type="entry name" value="BRCT"/>
    <property type="match status" value="1"/>
</dbReference>
<feature type="region of interest" description="Disordered" evidence="15">
    <location>
        <begin position="1"/>
        <end position="21"/>
    </location>
</feature>
<keyword evidence="4" id="KW-0678">Repressor</keyword>
<evidence type="ECO:0000259" key="17">
    <source>
        <dbReference type="PROSITE" id="PS50969"/>
    </source>
</evidence>
<evidence type="ECO:0000256" key="7">
    <source>
        <dbReference type="ARBA" id="ARBA00022884"/>
    </source>
</evidence>
<protein>
    <recommendedName>
        <fullName evidence="14">RNA polymerase II C-terminal domain phosphatase-like</fullName>
        <ecNumber evidence="14">3.1.3.16</ecNumber>
    </recommendedName>
</protein>
<dbReference type="GO" id="GO:0046872">
    <property type="term" value="F:metal ion binding"/>
    <property type="evidence" value="ECO:0007669"/>
    <property type="project" value="UniProtKB-KW"/>
</dbReference>
<dbReference type="InterPro" id="IPR023214">
    <property type="entry name" value="HAD_sf"/>
</dbReference>
<sequence>MSLAAESPSPSSPSSSSGSDDFAALLDAELELTSAADSASAGDPSAATDDDDEGGDEEEEDVVVVVEQEDAIVEQSRGWRWLLIFCAVRAFDIRWVNIDSLGGALMESQLPSVKTSFISMSRWYTVAGSSKDVKIDECPPHPGFFGGLCYRCGKRQDEEDVPGVAFGYIHKGLRLGTTEIDRLRGADLKNLLRERKLVLILDLDHTLINSTKLFDLSAAENELGIQSAAKEVVPDRSLFTLETMQMLTKLRPFVRRFLKEASDMFEMYIYTMGDKAYAIEIAKLLDPDNVYFGSKVISNSDCTQRHQKGLDVVLGDESVAVILDDTEYVWQKHKENLILMERYHYFASSCRQFGFGARSLSETMQDERENDGALATILDVLERIHTIFFDPDDQKPLSSRDVRQVIKRVRQEVLQGCKLVFTRVFPLHQRQQDQMLWKMAEQLGAVCCTDVDSTVTHVVALDLGTEKARWAVSNKKFLVHPRWIEAANFRWQRQQEEDFPVARPKEKGKENAADAPISKENGDKNAADAANAKKGNENVADAGSTKEGSKENADDAANAEKSKSDGAASGATGS</sequence>
<feature type="region of interest" description="Disordered" evidence="15">
    <location>
        <begin position="495"/>
        <end position="574"/>
    </location>
</feature>
<evidence type="ECO:0000256" key="15">
    <source>
        <dbReference type="SAM" id="MobiDB-lite"/>
    </source>
</evidence>
<dbReference type="Gene3D" id="3.40.50.10190">
    <property type="entry name" value="BRCT domain"/>
    <property type="match status" value="1"/>
</dbReference>
<dbReference type="PROSITE" id="PS50969">
    <property type="entry name" value="FCP1"/>
    <property type="match status" value="1"/>
</dbReference>
<dbReference type="SUPFAM" id="SSF56784">
    <property type="entry name" value="HAD-like"/>
    <property type="match status" value="1"/>
</dbReference>
<evidence type="ECO:0000256" key="9">
    <source>
        <dbReference type="ARBA" id="ARBA00023163"/>
    </source>
</evidence>
<keyword evidence="9" id="KW-0804">Transcription</keyword>
<comment type="subunit">
    <text evidence="13">Interacts with RAP74.</text>
</comment>
<evidence type="ECO:0000256" key="2">
    <source>
        <dbReference type="ARBA" id="ARBA00001946"/>
    </source>
</evidence>
<evidence type="ECO:0000256" key="14">
    <source>
        <dbReference type="RuleBase" id="RU366066"/>
    </source>
</evidence>
<evidence type="ECO:0000256" key="5">
    <source>
        <dbReference type="ARBA" id="ARBA00022723"/>
    </source>
</evidence>
<dbReference type="Gramene" id="BGIOSGA019803-TA">
    <property type="protein sequence ID" value="BGIOSGA019803-PA"/>
    <property type="gene ID" value="BGIOSGA019803"/>
</dbReference>
<dbReference type="GO" id="GO:0003723">
    <property type="term" value="F:RNA binding"/>
    <property type="evidence" value="ECO:0007669"/>
    <property type="project" value="UniProtKB-KW"/>
</dbReference>
<dbReference type="FunFam" id="3.40.50.10190:FF:000014">
    <property type="entry name" value="RNA polymerase II C-terminal domain phosphatase-like 3"/>
    <property type="match status" value="1"/>
</dbReference>
<dbReference type="NCBIfam" id="TIGR02250">
    <property type="entry name" value="FCP1_euk"/>
    <property type="match status" value="1"/>
</dbReference>
<dbReference type="EC" id="3.1.3.16" evidence="14"/>
<feature type="compositionally biased region" description="Acidic residues" evidence="15">
    <location>
        <begin position="48"/>
        <end position="61"/>
    </location>
</feature>
<feature type="domain" description="FCP1 homology" evidence="17">
    <location>
        <begin position="192"/>
        <end position="367"/>
    </location>
</feature>
<keyword evidence="6 14" id="KW-0378">Hydrolase</keyword>
<dbReference type="InterPro" id="IPR004274">
    <property type="entry name" value="FCP1_dom"/>
</dbReference>
<dbReference type="GO" id="GO:0008420">
    <property type="term" value="F:RNA polymerase II CTD heptapeptide repeat phosphatase activity"/>
    <property type="evidence" value="ECO:0007669"/>
    <property type="project" value="UniProtKB-UniRule"/>
</dbReference>
<name>B8AXY9_ORYSI</name>
<proteinExistence type="predicted"/>
<dbReference type="InterPro" id="IPR036412">
    <property type="entry name" value="HAD-like_sf"/>
</dbReference>
<dbReference type="SUPFAM" id="SSF52113">
    <property type="entry name" value="BRCT domain"/>
    <property type="match status" value="1"/>
</dbReference>
<dbReference type="InterPro" id="IPR011947">
    <property type="entry name" value="FCP1_euk"/>
</dbReference>
<dbReference type="InterPro" id="IPR036420">
    <property type="entry name" value="BRCT_dom_sf"/>
</dbReference>
<dbReference type="OMA" id="NAHDATI"/>
<dbReference type="InterPro" id="IPR001357">
    <property type="entry name" value="BRCT_dom"/>
</dbReference>
<evidence type="ECO:0000256" key="10">
    <source>
        <dbReference type="ARBA" id="ARBA00023242"/>
    </source>
</evidence>
<evidence type="ECO:0000256" key="13">
    <source>
        <dbReference type="ARBA" id="ARBA00063107"/>
    </source>
</evidence>
<evidence type="ECO:0000256" key="1">
    <source>
        <dbReference type="ARBA" id="ARBA00001936"/>
    </source>
</evidence>
<evidence type="ECO:0000256" key="3">
    <source>
        <dbReference type="ARBA" id="ARBA00004123"/>
    </source>
</evidence>
<dbReference type="AlphaFoldDB" id="B8AXY9"/>
<comment type="catalytic activity">
    <reaction evidence="12 14">
        <text>O-phospho-L-threonyl-[protein] + H2O = L-threonyl-[protein] + phosphate</text>
        <dbReference type="Rhea" id="RHEA:47004"/>
        <dbReference type="Rhea" id="RHEA-COMP:11060"/>
        <dbReference type="Rhea" id="RHEA-COMP:11605"/>
        <dbReference type="ChEBI" id="CHEBI:15377"/>
        <dbReference type="ChEBI" id="CHEBI:30013"/>
        <dbReference type="ChEBI" id="CHEBI:43474"/>
        <dbReference type="ChEBI" id="CHEBI:61977"/>
        <dbReference type="EC" id="3.1.3.16"/>
    </reaction>
</comment>
<feature type="domain" description="BRCT" evidence="16">
    <location>
        <begin position="409"/>
        <end position="501"/>
    </location>
</feature>
<dbReference type="Gene3D" id="3.40.50.1000">
    <property type="entry name" value="HAD superfamily/HAD-like"/>
    <property type="match status" value="1"/>
</dbReference>
<evidence type="ECO:0000313" key="19">
    <source>
        <dbReference type="Proteomes" id="UP000007015"/>
    </source>
</evidence>
<comment type="cofactor">
    <cofactor evidence="1">
        <name>Mn(2+)</name>
        <dbReference type="ChEBI" id="CHEBI:29035"/>
    </cofactor>
</comment>
<gene>
    <name evidence="18" type="ORF">OsI_19829</name>
</gene>
<keyword evidence="19" id="KW-1185">Reference proteome</keyword>
<dbReference type="SMART" id="SM00577">
    <property type="entry name" value="CPDc"/>
    <property type="match status" value="1"/>
</dbReference>
<dbReference type="HOGENOM" id="CLU_023960_1_0_1"/>
<evidence type="ECO:0000256" key="12">
    <source>
        <dbReference type="ARBA" id="ARBA00048336"/>
    </source>
</evidence>
<evidence type="ECO:0000313" key="18">
    <source>
        <dbReference type="EMBL" id="EEC79156.1"/>
    </source>
</evidence>
<reference evidence="18 19" key="1">
    <citation type="journal article" date="2005" name="PLoS Biol.">
        <title>The genomes of Oryza sativa: a history of duplications.</title>
        <authorList>
            <person name="Yu J."/>
            <person name="Wang J."/>
            <person name="Lin W."/>
            <person name="Li S."/>
            <person name="Li H."/>
            <person name="Zhou J."/>
            <person name="Ni P."/>
            <person name="Dong W."/>
            <person name="Hu S."/>
            <person name="Zeng C."/>
            <person name="Zhang J."/>
            <person name="Zhang Y."/>
            <person name="Li R."/>
            <person name="Xu Z."/>
            <person name="Li S."/>
            <person name="Li X."/>
            <person name="Zheng H."/>
            <person name="Cong L."/>
            <person name="Lin L."/>
            <person name="Yin J."/>
            <person name="Geng J."/>
            <person name="Li G."/>
            <person name="Shi J."/>
            <person name="Liu J."/>
            <person name="Lv H."/>
            <person name="Li J."/>
            <person name="Wang J."/>
            <person name="Deng Y."/>
            <person name="Ran L."/>
            <person name="Shi X."/>
            <person name="Wang X."/>
            <person name="Wu Q."/>
            <person name="Li C."/>
            <person name="Ren X."/>
            <person name="Wang J."/>
            <person name="Wang X."/>
            <person name="Li D."/>
            <person name="Liu D."/>
            <person name="Zhang X."/>
            <person name="Ji Z."/>
            <person name="Zhao W."/>
            <person name="Sun Y."/>
            <person name="Zhang Z."/>
            <person name="Bao J."/>
            <person name="Han Y."/>
            <person name="Dong L."/>
            <person name="Ji J."/>
            <person name="Chen P."/>
            <person name="Wu S."/>
            <person name="Liu J."/>
            <person name="Xiao Y."/>
            <person name="Bu D."/>
            <person name="Tan J."/>
            <person name="Yang L."/>
            <person name="Ye C."/>
            <person name="Zhang J."/>
            <person name="Xu J."/>
            <person name="Zhou Y."/>
            <person name="Yu Y."/>
            <person name="Zhang B."/>
            <person name="Zhuang S."/>
            <person name="Wei H."/>
            <person name="Liu B."/>
            <person name="Lei M."/>
            <person name="Yu H."/>
            <person name="Li Y."/>
            <person name="Xu H."/>
            <person name="Wei S."/>
            <person name="He X."/>
            <person name="Fang L."/>
            <person name="Zhang Z."/>
            <person name="Zhang Y."/>
            <person name="Huang X."/>
            <person name="Su Z."/>
            <person name="Tong W."/>
            <person name="Li J."/>
            <person name="Tong Z."/>
            <person name="Li S."/>
            <person name="Ye J."/>
            <person name="Wang L."/>
            <person name="Fang L."/>
            <person name="Lei T."/>
            <person name="Chen C."/>
            <person name="Chen H."/>
            <person name="Xu Z."/>
            <person name="Li H."/>
            <person name="Huang H."/>
            <person name="Zhang F."/>
            <person name="Xu H."/>
            <person name="Li N."/>
            <person name="Zhao C."/>
            <person name="Li S."/>
            <person name="Dong L."/>
            <person name="Huang Y."/>
            <person name="Li L."/>
            <person name="Xi Y."/>
            <person name="Qi Q."/>
            <person name="Li W."/>
            <person name="Zhang B."/>
            <person name="Hu W."/>
            <person name="Zhang Y."/>
            <person name="Tian X."/>
            <person name="Jiao Y."/>
            <person name="Liang X."/>
            <person name="Jin J."/>
            <person name="Gao L."/>
            <person name="Zheng W."/>
            <person name="Hao B."/>
            <person name="Liu S."/>
            <person name="Wang W."/>
            <person name="Yuan L."/>
            <person name="Cao M."/>
            <person name="McDermott J."/>
            <person name="Samudrala R."/>
            <person name="Wang J."/>
            <person name="Wong G.K."/>
            <person name="Yang H."/>
        </authorList>
    </citation>
    <scope>NUCLEOTIDE SEQUENCE [LARGE SCALE GENOMIC DNA]</scope>
    <source>
        <strain evidence="19">cv. 93-11</strain>
    </source>
</reference>
<comment type="catalytic activity">
    <reaction evidence="11 14">
        <text>O-phospho-L-seryl-[protein] + H2O = L-seryl-[protein] + phosphate</text>
        <dbReference type="Rhea" id="RHEA:20629"/>
        <dbReference type="Rhea" id="RHEA-COMP:9863"/>
        <dbReference type="Rhea" id="RHEA-COMP:11604"/>
        <dbReference type="ChEBI" id="CHEBI:15377"/>
        <dbReference type="ChEBI" id="CHEBI:29999"/>
        <dbReference type="ChEBI" id="CHEBI:43474"/>
        <dbReference type="ChEBI" id="CHEBI:83421"/>
        <dbReference type="EC" id="3.1.3.16"/>
    </reaction>
</comment>
<dbReference type="InterPro" id="IPR039189">
    <property type="entry name" value="Fcp1"/>
</dbReference>